<comment type="cofactor">
    <cofactor evidence="8">
        <name>Mg(2+)</name>
        <dbReference type="ChEBI" id="CHEBI:18420"/>
    </cofactor>
    <cofactor evidence="8">
        <name>Mn(2+)</name>
        <dbReference type="ChEBI" id="CHEBI:29035"/>
    </cofactor>
</comment>
<organism evidence="10 11">
    <name type="scientific">Euplotes crassus</name>
    <dbReference type="NCBI Taxonomy" id="5936"/>
    <lineage>
        <taxon>Eukaryota</taxon>
        <taxon>Sar</taxon>
        <taxon>Alveolata</taxon>
        <taxon>Ciliophora</taxon>
        <taxon>Intramacronucleata</taxon>
        <taxon>Spirotrichea</taxon>
        <taxon>Hypotrichia</taxon>
        <taxon>Euplotida</taxon>
        <taxon>Euplotidae</taxon>
        <taxon>Moneuplotes</taxon>
    </lineage>
</organism>
<dbReference type="GO" id="GO:0008409">
    <property type="term" value="F:5'-3' exonuclease activity"/>
    <property type="evidence" value="ECO:0007669"/>
    <property type="project" value="TreeGrafter"/>
</dbReference>
<evidence type="ECO:0000256" key="5">
    <source>
        <dbReference type="ARBA" id="ARBA00022801"/>
    </source>
</evidence>
<dbReference type="SMART" id="SM00990">
    <property type="entry name" value="VRR_NUC"/>
    <property type="match status" value="1"/>
</dbReference>
<keyword evidence="8" id="KW-0234">DNA repair</keyword>
<gene>
    <name evidence="10" type="ORF">ECRASSUSDP1_LOCUS21864</name>
</gene>
<dbReference type="Pfam" id="PF08774">
    <property type="entry name" value="VRR_NUC"/>
    <property type="match status" value="1"/>
</dbReference>
<name>A0AAD1XWL6_EUPCR</name>
<dbReference type="PANTHER" id="PTHR15749">
    <property type="entry name" value="FANCONI-ASSOCIATED NUCLEASE 1"/>
    <property type="match status" value="1"/>
</dbReference>
<keyword evidence="4 8" id="KW-0479">Metal-binding</keyword>
<dbReference type="AlphaFoldDB" id="A0AAD1XWL6"/>
<dbReference type="PANTHER" id="PTHR15749:SF4">
    <property type="entry name" value="FANCONI-ASSOCIATED NUCLEASE 1"/>
    <property type="match status" value="1"/>
</dbReference>
<evidence type="ECO:0000256" key="3">
    <source>
        <dbReference type="ARBA" id="ARBA00022722"/>
    </source>
</evidence>
<dbReference type="InterPro" id="IPR014883">
    <property type="entry name" value="VRR_NUC"/>
</dbReference>
<dbReference type="InterPro" id="IPR011856">
    <property type="entry name" value="tRNA_endonuc-like_dom_sf"/>
</dbReference>
<comment type="subcellular location">
    <subcellularLocation>
        <location evidence="8">Nucleus</location>
    </subcellularLocation>
</comment>
<dbReference type="GO" id="GO:0070336">
    <property type="term" value="F:flap-structured DNA binding"/>
    <property type="evidence" value="ECO:0007669"/>
    <property type="project" value="TreeGrafter"/>
</dbReference>
<dbReference type="Proteomes" id="UP001295684">
    <property type="component" value="Unassembled WGS sequence"/>
</dbReference>
<comment type="function">
    <text evidence="8">Nuclease required for the repair of DNA interstrand cross-links (ICL). Acts as a 5'-3' exonuclease that anchors at a cut end of DNA and cleaves DNA successively at every third nucleotide, allowing to excise an ICL from one strand through flanking incisions.</text>
</comment>
<evidence type="ECO:0000256" key="4">
    <source>
        <dbReference type="ARBA" id="ARBA00022723"/>
    </source>
</evidence>
<evidence type="ECO:0000256" key="7">
    <source>
        <dbReference type="ARBA" id="ARBA00023211"/>
    </source>
</evidence>
<dbReference type="GO" id="GO:0017108">
    <property type="term" value="F:5'-flap endonuclease activity"/>
    <property type="evidence" value="ECO:0007669"/>
    <property type="project" value="TreeGrafter"/>
</dbReference>
<keyword evidence="3 8" id="KW-0540">Nuclease</keyword>
<dbReference type="EMBL" id="CAMPGE010022385">
    <property type="protein sequence ID" value="CAI2380430.1"/>
    <property type="molecule type" value="Genomic_DNA"/>
</dbReference>
<keyword evidence="11" id="KW-1185">Reference proteome</keyword>
<reference evidence="10" key="1">
    <citation type="submission" date="2023-07" db="EMBL/GenBank/DDBJ databases">
        <authorList>
            <consortium name="AG Swart"/>
            <person name="Singh M."/>
            <person name="Singh A."/>
            <person name="Seah K."/>
            <person name="Emmerich C."/>
        </authorList>
    </citation>
    <scope>NUCLEOTIDE SEQUENCE</scope>
    <source>
        <strain evidence="10">DP1</strain>
    </source>
</reference>
<keyword evidence="7 8" id="KW-0464">Manganese</keyword>
<feature type="domain" description="VRR-NUC" evidence="9">
    <location>
        <begin position="857"/>
        <end position="973"/>
    </location>
</feature>
<evidence type="ECO:0000259" key="9">
    <source>
        <dbReference type="SMART" id="SM00990"/>
    </source>
</evidence>
<evidence type="ECO:0000256" key="1">
    <source>
        <dbReference type="ARBA" id="ARBA00000983"/>
    </source>
</evidence>
<proteinExistence type="inferred from homology"/>
<evidence type="ECO:0000256" key="2">
    <source>
        <dbReference type="ARBA" id="ARBA00005533"/>
    </source>
</evidence>
<protein>
    <recommendedName>
        <fullName evidence="8">Fanconi-associated nuclease</fullName>
        <ecNumber evidence="8">3.1.4.1</ecNumber>
    </recommendedName>
</protein>
<keyword evidence="8" id="KW-0227">DNA damage</keyword>
<dbReference type="EC" id="3.1.4.1" evidence="8"/>
<evidence type="ECO:0000256" key="8">
    <source>
        <dbReference type="RuleBase" id="RU365033"/>
    </source>
</evidence>
<dbReference type="GO" id="GO:0004528">
    <property type="term" value="F:phosphodiesterase I activity"/>
    <property type="evidence" value="ECO:0007669"/>
    <property type="project" value="UniProtKB-EC"/>
</dbReference>
<dbReference type="GO" id="GO:0046872">
    <property type="term" value="F:metal ion binding"/>
    <property type="evidence" value="ECO:0007669"/>
    <property type="project" value="UniProtKB-KW"/>
</dbReference>
<evidence type="ECO:0000256" key="6">
    <source>
        <dbReference type="ARBA" id="ARBA00022842"/>
    </source>
</evidence>
<keyword evidence="5 8" id="KW-0378">Hydrolase</keyword>
<accession>A0AAD1XWL6</accession>
<keyword evidence="6 8" id="KW-0460">Magnesium</keyword>
<sequence length="982" mass="115663">MEKQELKGPLGSIKDLLRPLTQEDNPILQFKIRKPLFKNPLKQIDFSSEYQITLSPIVKDGKKYIDIHILQIADRNTRRYLESVLIGYVPVKYVKFLNTNKNLIKKTLFDWKSEVLTIEFNHGVKGEITQAIEIDIKKQEEDKEIDTDDIERSNKKYLDVVERILKSSQAYPMLFNAEEIDIIDTFTDSDHLKKVLISRMFFRKRVFFNLDHIKSYSHSEDELKFAIKEMKQSRLIETGEKILLNPRGIKIFLDSLTIAELKPLAKNIVKNFKCFVPIPKEILSKLSCFHGPISKIEKYIIDEEGSDDLIQEFKKIDFEIWFRNKSQKNKLIMVIIERIEAYKRSEQTEVKKKSKKATLHAFFKGNSELVKKVKKECVILKTLQQSIPEFFSISYSLRTILFKCAKLFCSFQSSDPRSTLLNENYISEEYAEYDNYLCMKLEHPLKLTQAEFKYLRPLFKDTQAYDSYINMGRFRYAISSIIDLEYPKEITNRLIKTVSILILKNMKFIKNSCELADEKIDSSICEKSSTLLKTSLFHDTSEYYRENSEKLFFSRFAPESYNPWILDTCVEYLEKIKEYKFAIMLLLCLVQTSKRTSRRDKWIHRLGLDCKHIKEFVLSYCICLKALTDVPPGCSLENPSYCYLKNSILITKNSLQKKLEKLYRDRSKFMINLTKKLKNKNISKRMPKQEFEQKVEEYDQEFNQKVQYIQLLDIEHLFTSQKELNKIPSGITEYVLEKEYDSEYFSEVTLSCKKMTNLGDEHNTAKYRNPKTNEIFSVEDLALHYYHTKEGYDGIHSENRLGMVLFGLFLWKQIFDDTIPGVFQTPYQRGPLDFGSKEFFYRREAKITQRLDEICKMGDEDIEDQINTLWDSYNGTINCIIEWDSIKFSKIKLIDISKCLGGKNISHILLKYAYDWRSWSHGLPDLFLWNIDTKRAKFSEIKSETDRLSDIQKAWIAYLSKGGIKIEVCYLLSNSQEALNPF</sequence>
<dbReference type="GO" id="GO:0005634">
    <property type="term" value="C:nucleus"/>
    <property type="evidence" value="ECO:0007669"/>
    <property type="project" value="UniProtKB-SubCell"/>
</dbReference>
<dbReference type="Gene3D" id="3.40.1350.10">
    <property type="match status" value="1"/>
</dbReference>
<evidence type="ECO:0000313" key="11">
    <source>
        <dbReference type="Proteomes" id="UP001295684"/>
    </source>
</evidence>
<comment type="similarity">
    <text evidence="2 8">Belongs to the FAN1 family.</text>
</comment>
<dbReference type="InterPro" id="IPR033315">
    <property type="entry name" value="Fan1-like"/>
</dbReference>
<evidence type="ECO:0000313" key="10">
    <source>
        <dbReference type="EMBL" id="CAI2380430.1"/>
    </source>
</evidence>
<keyword evidence="8" id="KW-0539">Nucleus</keyword>
<comment type="catalytic activity">
    <reaction evidence="1 8">
        <text>Hydrolytically removes 5'-nucleotides successively from the 3'-hydroxy termini of 3'-hydroxy-terminated oligonucleotides.</text>
        <dbReference type="EC" id="3.1.4.1"/>
    </reaction>
</comment>
<dbReference type="GO" id="GO:0036297">
    <property type="term" value="P:interstrand cross-link repair"/>
    <property type="evidence" value="ECO:0007669"/>
    <property type="project" value="InterPro"/>
</dbReference>
<comment type="caution">
    <text evidence="10">The sequence shown here is derived from an EMBL/GenBank/DDBJ whole genome shotgun (WGS) entry which is preliminary data.</text>
</comment>